<dbReference type="GO" id="GO:0003677">
    <property type="term" value="F:DNA binding"/>
    <property type="evidence" value="ECO:0007669"/>
    <property type="project" value="UniProtKB-KW"/>
</dbReference>
<accession>A0A1B2JDZ7</accession>
<dbReference type="Pfam" id="PF02229">
    <property type="entry name" value="PC4"/>
    <property type="match status" value="1"/>
</dbReference>
<gene>
    <name evidence="9" type="primary">SUB1</name>
    <name evidence="9" type="ORF">ATY40_BA7502148</name>
</gene>
<feature type="domain" description="Transcriptional coactivator p15 (PC4) C-terminal" evidence="8">
    <location>
        <begin position="18"/>
        <end position="69"/>
    </location>
</feature>
<dbReference type="Proteomes" id="UP000094565">
    <property type="component" value="Chromosome 2"/>
</dbReference>
<evidence type="ECO:0000256" key="3">
    <source>
        <dbReference type="ARBA" id="ARBA00023015"/>
    </source>
</evidence>
<dbReference type="GO" id="GO:0005634">
    <property type="term" value="C:nucleus"/>
    <property type="evidence" value="ECO:0007669"/>
    <property type="project" value="UniProtKB-SubCell"/>
</dbReference>
<evidence type="ECO:0000256" key="7">
    <source>
        <dbReference type="SAM" id="MobiDB-lite"/>
    </source>
</evidence>
<evidence type="ECO:0000256" key="5">
    <source>
        <dbReference type="ARBA" id="ARBA00023163"/>
    </source>
</evidence>
<evidence type="ECO:0000256" key="4">
    <source>
        <dbReference type="ARBA" id="ARBA00023125"/>
    </source>
</evidence>
<dbReference type="OrthoDB" id="2505440at2759"/>
<evidence type="ECO:0000256" key="1">
    <source>
        <dbReference type="ARBA" id="ARBA00004123"/>
    </source>
</evidence>
<feature type="region of interest" description="Disordered" evidence="7">
    <location>
        <begin position="82"/>
        <end position="109"/>
    </location>
</feature>
<dbReference type="EMBL" id="CP014585">
    <property type="protein sequence ID" value="ANZ76270.1"/>
    <property type="molecule type" value="Genomic_DNA"/>
</dbReference>
<evidence type="ECO:0000313" key="10">
    <source>
        <dbReference type="Proteomes" id="UP000094565"/>
    </source>
</evidence>
<feature type="compositionally biased region" description="Basic and acidic residues" evidence="7">
    <location>
        <begin position="82"/>
        <end position="91"/>
    </location>
</feature>
<dbReference type="GO" id="GO:0060261">
    <property type="term" value="P:positive regulation of transcription initiation by RNA polymerase II"/>
    <property type="evidence" value="ECO:0007669"/>
    <property type="project" value="InterPro"/>
</dbReference>
<dbReference type="GO" id="GO:0003713">
    <property type="term" value="F:transcription coactivator activity"/>
    <property type="evidence" value="ECO:0007669"/>
    <property type="project" value="InterPro"/>
</dbReference>
<comment type="subcellular location">
    <subcellularLocation>
        <location evidence="1">Nucleus</location>
    </subcellularLocation>
</comment>
<dbReference type="InterPro" id="IPR009044">
    <property type="entry name" value="ssDNA-bd_transcriptional_reg"/>
</dbReference>
<name>A0A1B2JDZ7_PICPA</name>
<proteinExistence type="inferred from homology"/>
<dbReference type="SUPFAM" id="SSF54447">
    <property type="entry name" value="ssDNA-binding transcriptional regulator domain"/>
    <property type="match status" value="1"/>
</dbReference>
<keyword evidence="10" id="KW-1185">Reference proteome</keyword>
<organism evidence="9 10">
    <name type="scientific">Komagataella pastoris</name>
    <name type="common">Yeast</name>
    <name type="synonym">Pichia pastoris</name>
    <dbReference type="NCBI Taxonomy" id="4922"/>
    <lineage>
        <taxon>Eukaryota</taxon>
        <taxon>Fungi</taxon>
        <taxon>Dikarya</taxon>
        <taxon>Ascomycota</taxon>
        <taxon>Saccharomycotina</taxon>
        <taxon>Pichiomycetes</taxon>
        <taxon>Pichiales</taxon>
        <taxon>Pichiaceae</taxon>
        <taxon>Komagataella</taxon>
    </lineage>
</organism>
<reference evidence="9 10" key="1">
    <citation type="submission" date="2016-02" db="EMBL/GenBank/DDBJ databases">
        <title>Comparative genomic and transcriptomic foundation for Pichia pastoris.</title>
        <authorList>
            <person name="Love K.R."/>
            <person name="Shah K.A."/>
            <person name="Whittaker C.A."/>
            <person name="Wu J."/>
            <person name="Bartlett M.C."/>
            <person name="Ma D."/>
            <person name="Leeson R.L."/>
            <person name="Priest M."/>
            <person name="Young S.K."/>
            <person name="Love J.C."/>
        </authorList>
    </citation>
    <scope>NUCLEOTIDE SEQUENCE [LARGE SCALE GENOMIC DNA]</scope>
    <source>
        <strain evidence="9 10">ATCC 28485</strain>
    </source>
</reference>
<evidence type="ECO:0000256" key="6">
    <source>
        <dbReference type="ARBA" id="ARBA00023242"/>
    </source>
</evidence>
<keyword evidence="5" id="KW-0804">Transcription</keyword>
<evidence type="ECO:0000256" key="2">
    <source>
        <dbReference type="ARBA" id="ARBA00009001"/>
    </source>
</evidence>
<evidence type="ECO:0000259" key="8">
    <source>
        <dbReference type="Pfam" id="PF02229"/>
    </source>
</evidence>
<keyword evidence="4" id="KW-0238">DNA-binding</keyword>
<dbReference type="InterPro" id="IPR045125">
    <property type="entry name" value="Sub1/Tcp4-like"/>
</dbReference>
<protein>
    <submittedName>
        <fullName evidence="9">BA75_02148T0</fullName>
    </submittedName>
</protein>
<dbReference type="Gene3D" id="2.30.31.10">
    <property type="entry name" value="Transcriptional Coactivator Pc4, Chain A"/>
    <property type="match status" value="1"/>
</dbReference>
<dbReference type="PANTHER" id="PTHR13215">
    <property type="entry name" value="RNA POLYMERASE II TRANSCRIPTIONAL COACTIVATOR"/>
    <property type="match status" value="1"/>
</dbReference>
<dbReference type="AlphaFoldDB" id="A0A1B2JDZ7"/>
<dbReference type="InterPro" id="IPR003173">
    <property type="entry name" value="PC4_C"/>
</dbReference>
<comment type="similarity">
    <text evidence="2">Belongs to the transcriptional coactivator PC4 family.</text>
</comment>
<keyword evidence="3" id="KW-0805">Transcription regulation</keyword>
<keyword evidence="6" id="KW-0539">Nucleus</keyword>
<sequence length="122" mass="13770">MTPQKRQLDEESNETKIDLGKKKQVTVRNFKGVKLVDIREFYTTSDGELRPGKKGISLTEETWKTLVDNIGKIQSALDLLDGEKTGEDDSKKKTKVKGNSIVTSEDDAEIEAQIKQETEEKQ</sequence>
<evidence type="ECO:0000313" key="9">
    <source>
        <dbReference type="EMBL" id="ANZ76270.1"/>
    </source>
</evidence>